<keyword evidence="5 7" id="KW-1133">Transmembrane helix</keyword>
<gene>
    <name evidence="9" type="ORF">H9771_04310</name>
</gene>
<evidence type="ECO:0000256" key="3">
    <source>
        <dbReference type="ARBA" id="ARBA00022475"/>
    </source>
</evidence>
<dbReference type="Pfam" id="PF00528">
    <property type="entry name" value="BPD_transp_1"/>
    <property type="match status" value="1"/>
</dbReference>
<dbReference type="PANTHER" id="PTHR43744">
    <property type="entry name" value="ABC TRANSPORTER PERMEASE PROTEIN MG189-RELATED-RELATED"/>
    <property type="match status" value="1"/>
</dbReference>
<evidence type="ECO:0000313" key="9">
    <source>
        <dbReference type="EMBL" id="HJB58871.1"/>
    </source>
</evidence>
<feature type="domain" description="ABC transmembrane type-1" evidence="8">
    <location>
        <begin position="81"/>
        <end position="284"/>
    </location>
</feature>
<evidence type="ECO:0000313" key="10">
    <source>
        <dbReference type="Proteomes" id="UP000824211"/>
    </source>
</evidence>
<evidence type="ECO:0000256" key="1">
    <source>
        <dbReference type="ARBA" id="ARBA00004651"/>
    </source>
</evidence>
<evidence type="ECO:0000256" key="6">
    <source>
        <dbReference type="ARBA" id="ARBA00023136"/>
    </source>
</evidence>
<dbReference type="SUPFAM" id="SSF161098">
    <property type="entry name" value="MetI-like"/>
    <property type="match status" value="1"/>
</dbReference>
<accession>A0A9D2MF19</accession>
<keyword evidence="4 7" id="KW-0812">Transmembrane</keyword>
<sequence length="299" mass="33734">MKKALFAHGRKRATAFDWINDAILLLVAIACVYPFLYIFFVATTNGTYLARNEMTFFPKEFNLKAFSYILSTPRFNVFAGMRNSFIYTIAGTAVSMFCTYVTAYVLSRPRFKHRYWLMSLFIITWVFDAGIIPQYIIYSKFGFVDNPLVMIVPGAINTQFLIITKTFLEGIPKELEEAALIDGANDLQIVGRIYLPLSSTILATVGTFYAVSIWNQYLLPQIYLRNDALQTIQQVIKSVVITDGSAGTTFRNVVIDGITLNQQNLKAAAIFIAMLPIICVYPFVQKYFKKGILIGSVKG</sequence>
<reference evidence="9" key="1">
    <citation type="journal article" date="2021" name="PeerJ">
        <title>Extensive microbial diversity within the chicken gut microbiome revealed by metagenomics and culture.</title>
        <authorList>
            <person name="Gilroy R."/>
            <person name="Ravi A."/>
            <person name="Getino M."/>
            <person name="Pursley I."/>
            <person name="Horton D.L."/>
            <person name="Alikhan N.F."/>
            <person name="Baker D."/>
            <person name="Gharbi K."/>
            <person name="Hall N."/>
            <person name="Watson M."/>
            <person name="Adriaenssens E.M."/>
            <person name="Foster-Nyarko E."/>
            <person name="Jarju S."/>
            <person name="Secka A."/>
            <person name="Antonio M."/>
            <person name="Oren A."/>
            <person name="Chaudhuri R.R."/>
            <person name="La Ragione R."/>
            <person name="Hildebrand F."/>
            <person name="Pallen M.J."/>
        </authorList>
    </citation>
    <scope>NUCLEOTIDE SEQUENCE</scope>
    <source>
        <strain evidence="9">ChiHjej9B8-13557</strain>
    </source>
</reference>
<dbReference type="CDD" id="cd06261">
    <property type="entry name" value="TM_PBP2"/>
    <property type="match status" value="1"/>
</dbReference>
<feature type="transmembrane region" description="Helical" evidence="7">
    <location>
        <begin position="85"/>
        <end position="106"/>
    </location>
</feature>
<dbReference type="InterPro" id="IPR035906">
    <property type="entry name" value="MetI-like_sf"/>
</dbReference>
<dbReference type="GO" id="GO:0055085">
    <property type="term" value="P:transmembrane transport"/>
    <property type="evidence" value="ECO:0007669"/>
    <property type="project" value="InterPro"/>
</dbReference>
<dbReference type="AlphaFoldDB" id="A0A9D2MF19"/>
<protein>
    <submittedName>
        <fullName evidence="9">Carbohydrate ABC transporter permease</fullName>
    </submittedName>
</protein>
<comment type="subcellular location">
    <subcellularLocation>
        <location evidence="1 7">Cell membrane</location>
        <topology evidence="1 7">Multi-pass membrane protein</topology>
    </subcellularLocation>
</comment>
<evidence type="ECO:0000256" key="2">
    <source>
        <dbReference type="ARBA" id="ARBA00022448"/>
    </source>
</evidence>
<evidence type="ECO:0000259" key="8">
    <source>
        <dbReference type="PROSITE" id="PS50928"/>
    </source>
</evidence>
<feature type="transmembrane region" description="Helical" evidence="7">
    <location>
        <begin position="115"/>
        <end position="136"/>
    </location>
</feature>
<organism evidence="9 10">
    <name type="scientific">Candidatus Faecalibacterium faecipullorum</name>
    <dbReference type="NCBI Taxonomy" id="2838578"/>
    <lineage>
        <taxon>Bacteria</taxon>
        <taxon>Bacillati</taxon>
        <taxon>Bacillota</taxon>
        <taxon>Clostridia</taxon>
        <taxon>Eubacteriales</taxon>
        <taxon>Oscillospiraceae</taxon>
        <taxon>Faecalibacterium</taxon>
    </lineage>
</organism>
<dbReference type="InterPro" id="IPR000515">
    <property type="entry name" value="MetI-like"/>
</dbReference>
<dbReference type="PROSITE" id="PS50928">
    <property type="entry name" value="ABC_TM1"/>
    <property type="match status" value="1"/>
</dbReference>
<dbReference type="GO" id="GO:0005886">
    <property type="term" value="C:plasma membrane"/>
    <property type="evidence" value="ECO:0007669"/>
    <property type="project" value="UniProtKB-SubCell"/>
</dbReference>
<feature type="transmembrane region" description="Helical" evidence="7">
    <location>
        <begin position="21"/>
        <end position="42"/>
    </location>
</feature>
<proteinExistence type="inferred from homology"/>
<keyword evidence="6 7" id="KW-0472">Membrane</keyword>
<feature type="transmembrane region" description="Helical" evidence="7">
    <location>
        <begin position="189"/>
        <end position="211"/>
    </location>
</feature>
<reference evidence="9" key="2">
    <citation type="submission" date="2021-04" db="EMBL/GenBank/DDBJ databases">
        <authorList>
            <person name="Gilroy R."/>
        </authorList>
    </citation>
    <scope>NUCLEOTIDE SEQUENCE</scope>
    <source>
        <strain evidence="9">ChiHjej9B8-13557</strain>
    </source>
</reference>
<evidence type="ECO:0000256" key="4">
    <source>
        <dbReference type="ARBA" id="ARBA00022692"/>
    </source>
</evidence>
<comment type="similarity">
    <text evidence="7">Belongs to the binding-protein-dependent transport system permease family.</text>
</comment>
<keyword evidence="3" id="KW-1003">Cell membrane</keyword>
<dbReference type="Proteomes" id="UP000824211">
    <property type="component" value="Unassembled WGS sequence"/>
</dbReference>
<dbReference type="Gene3D" id="1.10.3720.10">
    <property type="entry name" value="MetI-like"/>
    <property type="match status" value="1"/>
</dbReference>
<keyword evidence="2 7" id="KW-0813">Transport</keyword>
<feature type="transmembrane region" description="Helical" evidence="7">
    <location>
        <begin position="267"/>
        <end position="284"/>
    </location>
</feature>
<evidence type="ECO:0000256" key="5">
    <source>
        <dbReference type="ARBA" id="ARBA00022989"/>
    </source>
</evidence>
<evidence type="ECO:0000256" key="7">
    <source>
        <dbReference type="RuleBase" id="RU363032"/>
    </source>
</evidence>
<comment type="caution">
    <text evidence="9">The sequence shown here is derived from an EMBL/GenBank/DDBJ whole genome shotgun (WGS) entry which is preliminary data.</text>
</comment>
<name>A0A9D2MF19_9FIRM</name>
<dbReference type="PANTHER" id="PTHR43744:SF9">
    <property type="entry name" value="POLYGALACTURONAN_RHAMNOGALACTURONAN TRANSPORT SYSTEM PERMEASE PROTEIN YTCP"/>
    <property type="match status" value="1"/>
</dbReference>
<dbReference type="EMBL" id="DWXX01000078">
    <property type="protein sequence ID" value="HJB58871.1"/>
    <property type="molecule type" value="Genomic_DNA"/>
</dbReference>